<accession>A0A2J6PVB6</accession>
<reference evidence="1 2" key="1">
    <citation type="submission" date="2016-05" db="EMBL/GenBank/DDBJ databases">
        <title>A degradative enzymes factory behind the ericoid mycorrhizal symbiosis.</title>
        <authorList>
            <consortium name="DOE Joint Genome Institute"/>
            <person name="Martino E."/>
            <person name="Morin E."/>
            <person name="Grelet G."/>
            <person name="Kuo A."/>
            <person name="Kohler A."/>
            <person name="Daghino S."/>
            <person name="Barry K."/>
            <person name="Choi C."/>
            <person name="Cichocki N."/>
            <person name="Clum A."/>
            <person name="Copeland A."/>
            <person name="Hainaut M."/>
            <person name="Haridas S."/>
            <person name="Labutti K."/>
            <person name="Lindquist E."/>
            <person name="Lipzen A."/>
            <person name="Khouja H.-R."/>
            <person name="Murat C."/>
            <person name="Ohm R."/>
            <person name="Olson A."/>
            <person name="Spatafora J."/>
            <person name="Veneault-Fourrey C."/>
            <person name="Henrissat B."/>
            <person name="Grigoriev I."/>
            <person name="Martin F."/>
            <person name="Perotto S."/>
        </authorList>
    </citation>
    <scope>NUCLEOTIDE SEQUENCE [LARGE SCALE GENOMIC DNA]</scope>
    <source>
        <strain evidence="1 2">UAMH 7357</strain>
    </source>
</reference>
<name>A0A2J6PVB6_9HELO</name>
<evidence type="ECO:0008006" key="3">
    <source>
        <dbReference type="Google" id="ProtNLM"/>
    </source>
</evidence>
<dbReference type="Gene3D" id="2.120.10.70">
    <property type="entry name" value="Fucose-specific lectin"/>
    <property type="match status" value="1"/>
</dbReference>
<gene>
    <name evidence="1" type="ORF">NA56DRAFT_751891</name>
</gene>
<keyword evidence="2" id="KW-1185">Reference proteome</keyword>
<sequence length="176" mass="18987">MLYTSFIIGLPTFLTTVTGTFVVPINSSSTALTLSSGSSRFFYQDDDLSIHEVSTLISPANGIYADVSLVPGNIVRENTPLACLVWPASAEDFGVVFLFFISAGNQLYQWTWLDGTGWKAGTLNFHDVYVAPGTTFLCTIASSATDSETARIEYLNPAGNACEVLATGGHWSEECY</sequence>
<dbReference type="SUPFAM" id="SSF89372">
    <property type="entry name" value="Fucose-specific lectin"/>
    <property type="match status" value="1"/>
</dbReference>
<evidence type="ECO:0000313" key="1">
    <source>
        <dbReference type="EMBL" id="PMD17866.1"/>
    </source>
</evidence>
<organism evidence="1 2">
    <name type="scientific">Hyaloscypha hepaticicola</name>
    <dbReference type="NCBI Taxonomy" id="2082293"/>
    <lineage>
        <taxon>Eukaryota</taxon>
        <taxon>Fungi</taxon>
        <taxon>Dikarya</taxon>
        <taxon>Ascomycota</taxon>
        <taxon>Pezizomycotina</taxon>
        <taxon>Leotiomycetes</taxon>
        <taxon>Helotiales</taxon>
        <taxon>Hyaloscyphaceae</taxon>
        <taxon>Hyaloscypha</taxon>
    </lineage>
</organism>
<protein>
    <recommendedName>
        <fullName evidence="3">Fucose-specific lectin</fullName>
    </recommendedName>
</protein>
<dbReference type="AlphaFoldDB" id="A0A2J6PVB6"/>
<dbReference type="EMBL" id="KZ613497">
    <property type="protein sequence ID" value="PMD17866.1"/>
    <property type="molecule type" value="Genomic_DNA"/>
</dbReference>
<evidence type="ECO:0000313" key="2">
    <source>
        <dbReference type="Proteomes" id="UP000235672"/>
    </source>
</evidence>
<proteinExistence type="predicted"/>
<dbReference type="Proteomes" id="UP000235672">
    <property type="component" value="Unassembled WGS sequence"/>
</dbReference>